<organism evidence="2 3">
    <name type="scientific">Anabaena cylindrica FACHB-318</name>
    <dbReference type="NCBI Taxonomy" id="2692880"/>
    <lineage>
        <taxon>Bacteria</taxon>
        <taxon>Bacillati</taxon>
        <taxon>Cyanobacteriota</taxon>
        <taxon>Cyanophyceae</taxon>
        <taxon>Nostocales</taxon>
        <taxon>Nostocaceae</taxon>
        <taxon>Anabaena</taxon>
    </lineage>
</organism>
<evidence type="ECO:0000256" key="1">
    <source>
        <dbReference type="SAM" id="Phobius"/>
    </source>
</evidence>
<reference evidence="2 3" key="1">
    <citation type="journal article" date="2020" name="ISME J.">
        <title>Comparative genomics reveals insights into cyanobacterial evolution and habitat adaptation.</title>
        <authorList>
            <person name="Chen M.Y."/>
            <person name="Teng W.K."/>
            <person name="Zhao L."/>
            <person name="Hu C.X."/>
            <person name="Zhou Y.K."/>
            <person name="Han B.P."/>
            <person name="Song L.R."/>
            <person name="Shu W.S."/>
        </authorList>
    </citation>
    <scope>NUCLEOTIDE SEQUENCE [LARGE SCALE GENOMIC DNA]</scope>
    <source>
        <strain evidence="2 3">FACHB-318</strain>
    </source>
</reference>
<keyword evidence="1" id="KW-0472">Membrane</keyword>
<evidence type="ECO:0008006" key="4">
    <source>
        <dbReference type="Google" id="ProtNLM"/>
    </source>
</evidence>
<keyword evidence="3" id="KW-1185">Reference proteome</keyword>
<accession>A0ABR7ZSG0</accession>
<gene>
    <name evidence="2" type="ORF">H6F81_28775</name>
</gene>
<evidence type="ECO:0000313" key="3">
    <source>
        <dbReference type="Proteomes" id="UP000638897"/>
    </source>
</evidence>
<keyword evidence="1" id="KW-0812">Transmembrane</keyword>
<comment type="caution">
    <text evidence="2">The sequence shown here is derived from an EMBL/GenBank/DDBJ whole genome shotgun (WGS) entry which is preliminary data.</text>
</comment>
<name>A0ABR7ZSG0_ANACY</name>
<evidence type="ECO:0000313" key="2">
    <source>
        <dbReference type="EMBL" id="MBD2175148.1"/>
    </source>
</evidence>
<dbReference type="Proteomes" id="UP000638897">
    <property type="component" value="Unassembled WGS sequence"/>
</dbReference>
<feature type="transmembrane region" description="Helical" evidence="1">
    <location>
        <begin position="234"/>
        <end position="250"/>
    </location>
</feature>
<proteinExistence type="predicted"/>
<sequence>MGRKFVRLATNKYLPVIATKLAIIASIAFLQLPAKAVTLVTERASLKANDQIDWLSLGKVFNPFAPNRADFLSNSFRATSGGGLGLRVDIPFVAGVTPPFVFQTAFPPQGIPTNFANGDLILLTGLQPGTFPALGNPGPLSITFEQPVFGAGTQVSVDDTSEFTLFISAFDQINKLLDTFSIQGTSSLALDNSARFIGVRSNIANISRLVFSSSEPNRAFGINKVSIVAAVPEPFYTLAILVFGVSGIILKQKQHS</sequence>
<dbReference type="EMBL" id="JACJQC010000053">
    <property type="protein sequence ID" value="MBD2175148.1"/>
    <property type="molecule type" value="Genomic_DNA"/>
</dbReference>
<protein>
    <recommendedName>
        <fullName evidence="4">PEP-CTERM sorting domain-containing protein</fullName>
    </recommendedName>
</protein>
<keyword evidence="1" id="KW-1133">Transmembrane helix</keyword>